<sequence length="112" mass="11833">MTIRDRALPALSLLCLILFSGSASAEGQPGVADRHGAWRACLHRNFALQVALSSRVIAADSALRACRPSEQAYLAALSTSPLVDGDDVARVRPALILRAKGWLLDGGASRPL</sequence>
<reference evidence="2 3" key="1">
    <citation type="submission" date="2024-06" db="EMBL/GenBank/DDBJ databases">
        <title>Genomic Encyclopedia of Type Strains, Phase IV (KMG-IV): sequencing the most valuable type-strain genomes for metagenomic binning, comparative biology and taxonomic classification.</title>
        <authorList>
            <person name="Goeker M."/>
        </authorList>
    </citation>
    <scope>NUCLEOTIDE SEQUENCE [LARGE SCALE GENOMIC DNA]</scope>
    <source>
        <strain evidence="2 3">DSM 21331</strain>
    </source>
</reference>
<dbReference type="RefSeq" id="WP_238279258.1">
    <property type="nucleotide sequence ID" value="NZ_BPQL01000053.1"/>
</dbReference>
<name>A0ABV2KYA5_9HYPH</name>
<feature type="chain" id="PRO_5045571255" evidence="1">
    <location>
        <begin position="26"/>
        <end position="112"/>
    </location>
</feature>
<keyword evidence="1" id="KW-0732">Signal</keyword>
<evidence type="ECO:0000313" key="2">
    <source>
        <dbReference type="EMBL" id="MET3690549.1"/>
    </source>
</evidence>
<gene>
    <name evidence="2" type="ORF">ABID43_000068</name>
</gene>
<protein>
    <submittedName>
        <fullName evidence="2">Uncharacterized protein</fullName>
    </submittedName>
</protein>
<feature type="signal peptide" evidence="1">
    <location>
        <begin position="1"/>
        <end position="25"/>
    </location>
</feature>
<dbReference type="Proteomes" id="UP001549145">
    <property type="component" value="Unassembled WGS sequence"/>
</dbReference>
<organism evidence="2 3">
    <name type="scientific">Methylobacterium goesingense</name>
    <dbReference type="NCBI Taxonomy" id="243690"/>
    <lineage>
        <taxon>Bacteria</taxon>
        <taxon>Pseudomonadati</taxon>
        <taxon>Pseudomonadota</taxon>
        <taxon>Alphaproteobacteria</taxon>
        <taxon>Hyphomicrobiales</taxon>
        <taxon>Methylobacteriaceae</taxon>
        <taxon>Methylobacterium</taxon>
    </lineage>
</organism>
<accession>A0ABV2KYA5</accession>
<evidence type="ECO:0000313" key="3">
    <source>
        <dbReference type="Proteomes" id="UP001549145"/>
    </source>
</evidence>
<evidence type="ECO:0000256" key="1">
    <source>
        <dbReference type="SAM" id="SignalP"/>
    </source>
</evidence>
<dbReference type="EMBL" id="JBEPMM010000001">
    <property type="protein sequence ID" value="MET3690549.1"/>
    <property type="molecule type" value="Genomic_DNA"/>
</dbReference>
<comment type="caution">
    <text evidence="2">The sequence shown here is derived from an EMBL/GenBank/DDBJ whole genome shotgun (WGS) entry which is preliminary data.</text>
</comment>
<proteinExistence type="predicted"/>
<keyword evidence="3" id="KW-1185">Reference proteome</keyword>